<dbReference type="SUPFAM" id="SSF57845">
    <property type="entry name" value="B-box zinc-binding domain"/>
    <property type="match status" value="1"/>
</dbReference>
<reference evidence="10" key="1">
    <citation type="submission" date="2025-08" db="UniProtKB">
        <authorList>
            <consortium name="RefSeq"/>
        </authorList>
    </citation>
    <scope>IDENTIFICATION</scope>
    <source>
        <tissue evidence="10">Testes</tissue>
    </source>
</reference>
<dbReference type="Pfam" id="PF01436">
    <property type="entry name" value="NHL"/>
    <property type="match status" value="1"/>
</dbReference>
<proteinExistence type="predicted"/>
<keyword evidence="3 5" id="KW-0863">Zinc-finger</keyword>
<evidence type="ECO:0000259" key="8">
    <source>
        <dbReference type="PROSITE" id="PS50119"/>
    </source>
</evidence>
<dbReference type="PROSITE" id="PS50089">
    <property type="entry name" value="ZF_RING_2"/>
    <property type="match status" value="1"/>
</dbReference>
<dbReference type="PROSITE" id="PS00518">
    <property type="entry name" value="ZF_RING_1"/>
    <property type="match status" value="1"/>
</dbReference>
<dbReference type="GeneID" id="102803525"/>
<protein>
    <submittedName>
        <fullName evidence="10">Tripartite motif-containing protein 2-like</fullName>
    </submittedName>
</protein>
<dbReference type="InterPro" id="IPR001841">
    <property type="entry name" value="Znf_RING"/>
</dbReference>
<dbReference type="Gene3D" id="2.120.10.30">
    <property type="entry name" value="TolB, C-terminal domain"/>
    <property type="match status" value="2"/>
</dbReference>
<dbReference type="SMART" id="SM00184">
    <property type="entry name" value="RING"/>
    <property type="match status" value="1"/>
</dbReference>
<dbReference type="PROSITE" id="PS50119">
    <property type="entry name" value="ZF_BBOX"/>
    <property type="match status" value="1"/>
</dbReference>
<evidence type="ECO:0000256" key="3">
    <source>
        <dbReference type="ARBA" id="ARBA00022771"/>
    </source>
</evidence>
<dbReference type="InterPro" id="IPR050952">
    <property type="entry name" value="TRIM-NHL_E3_ligases"/>
</dbReference>
<dbReference type="PANTHER" id="PTHR24104">
    <property type="entry name" value="E3 UBIQUITIN-PROTEIN LIGASE NHLRC1-RELATED"/>
    <property type="match status" value="1"/>
</dbReference>
<evidence type="ECO:0000313" key="10">
    <source>
        <dbReference type="RefSeq" id="XP_006813864.1"/>
    </source>
</evidence>
<dbReference type="Gene3D" id="3.30.40.10">
    <property type="entry name" value="Zinc/RING finger domain, C3HC4 (zinc finger)"/>
    <property type="match status" value="1"/>
</dbReference>
<keyword evidence="1" id="KW-0479">Metal-binding</keyword>
<evidence type="ECO:0000256" key="6">
    <source>
        <dbReference type="PROSITE-ProRule" id="PRU00504"/>
    </source>
</evidence>
<dbReference type="Gene3D" id="3.30.160.60">
    <property type="entry name" value="Classic Zinc Finger"/>
    <property type="match status" value="1"/>
</dbReference>
<evidence type="ECO:0000256" key="1">
    <source>
        <dbReference type="ARBA" id="ARBA00022723"/>
    </source>
</evidence>
<dbReference type="InterPro" id="IPR013083">
    <property type="entry name" value="Znf_RING/FYVE/PHD"/>
</dbReference>
<evidence type="ECO:0000256" key="2">
    <source>
        <dbReference type="ARBA" id="ARBA00022737"/>
    </source>
</evidence>
<feature type="repeat" description="NHL" evidence="6">
    <location>
        <begin position="375"/>
        <end position="402"/>
    </location>
</feature>
<keyword evidence="4" id="KW-0862">Zinc</keyword>
<feature type="repeat" description="NHL" evidence="6">
    <location>
        <begin position="329"/>
        <end position="359"/>
    </location>
</feature>
<keyword evidence="2" id="KW-0677">Repeat</keyword>
<dbReference type="RefSeq" id="XP_006813864.1">
    <property type="nucleotide sequence ID" value="XM_006813801.1"/>
</dbReference>
<name>A0ABM0M1H3_SACKO</name>
<dbReference type="InterPro" id="IPR011042">
    <property type="entry name" value="6-blade_b-propeller_TolB-like"/>
</dbReference>
<evidence type="ECO:0000259" key="7">
    <source>
        <dbReference type="PROSITE" id="PS50089"/>
    </source>
</evidence>
<organism evidence="9 10">
    <name type="scientific">Saccoglossus kowalevskii</name>
    <name type="common">Acorn worm</name>
    <dbReference type="NCBI Taxonomy" id="10224"/>
    <lineage>
        <taxon>Eukaryota</taxon>
        <taxon>Metazoa</taxon>
        <taxon>Hemichordata</taxon>
        <taxon>Enteropneusta</taxon>
        <taxon>Harrimaniidae</taxon>
        <taxon>Saccoglossus</taxon>
    </lineage>
</organism>
<dbReference type="InterPro" id="IPR000315">
    <property type="entry name" value="Znf_B-box"/>
</dbReference>
<dbReference type="SUPFAM" id="SSF101898">
    <property type="entry name" value="NHL repeat"/>
    <property type="match status" value="1"/>
</dbReference>
<dbReference type="Proteomes" id="UP000694865">
    <property type="component" value="Unplaced"/>
</dbReference>
<dbReference type="SUPFAM" id="SSF57850">
    <property type="entry name" value="RING/U-box"/>
    <property type="match status" value="1"/>
</dbReference>
<feature type="domain" description="RING-type" evidence="7">
    <location>
        <begin position="17"/>
        <end position="56"/>
    </location>
</feature>
<gene>
    <name evidence="10" type="primary">LOC102803525</name>
</gene>
<keyword evidence="9" id="KW-1185">Reference proteome</keyword>
<feature type="repeat" description="NHL" evidence="6">
    <location>
        <begin position="449"/>
        <end position="489"/>
    </location>
</feature>
<evidence type="ECO:0000256" key="4">
    <source>
        <dbReference type="ARBA" id="ARBA00022833"/>
    </source>
</evidence>
<feature type="repeat" description="NHL" evidence="6">
    <location>
        <begin position="403"/>
        <end position="442"/>
    </location>
</feature>
<dbReference type="CDD" id="cd16449">
    <property type="entry name" value="RING-HC"/>
    <property type="match status" value="1"/>
</dbReference>
<dbReference type="PANTHER" id="PTHR24104:SF25">
    <property type="entry name" value="PROTEIN LIN-41"/>
    <property type="match status" value="1"/>
</dbReference>
<evidence type="ECO:0000256" key="5">
    <source>
        <dbReference type="PROSITE-ProRule" id="PRU00024"/>
    </source>
</evidence>
<evidence type="ECO:0000313" key="9">
    <source>
        <dbReference type="Proteomes" id="UP000694865"/>
    </source>
</evidence>
<dbReference type="CDD" id="cd05819">
    <property type="entry name" value="NHL"/>
    <property type="match status" value="1"/>
</dbReference>
<dbReference type="PROSITE" id="PS51125">
    <property type="entry name" value="NHL"/>
    <property type="match status" value="4"/>
</dbReference>
<accession>A0ABM0M1H3</accession>
<dbReference type="Pfam" id="PF00643">
    <property type="entry name" value="zf-B_box"/>
    <property type="match status" value="1"/>
</dbReference>
<dbReference type="InterPro" id="IPR001258">
    <property type="entry name" value="NHL_repeat"/>
</dbReference>
<dbReference type="InterPro" id="IPR017907">
    <property type="entry name" value="Znf_RING_CS"/>
</dbReference>
<dbReference type="Pfam" id="PF13923">
    <property type="entry name" value="zf-C3HC4_2"/>
    <property type="match status" value="1"/>
</dbReference>
<sequence>MANNFISQVEIEERIQCLICHGRLEHPKQLSCTHSFCLGCLRRSFRGNKISCPSCKFVTNIPQSGVEALQDDHFSNALIELVSPSRQRPASPGFYPSITCKSHRKNLDIYCITCEEPVCYECLRHHGDHLYEALTDVSTHRRRDLRNMCVRLEEATHTINGNILQLQHLKSRLGQDLDTTKAEINERAQRQIQLIEKQRGTVINDLERQTNNQLQRVQQIHQGWQDAVKTIQNCESYTSQLIEDSNDVGFLKHEREAKERLLRLRSVPLPVYQIQPRRYVHFTSNEEFLRNSTIEDLGHCRDCQSVIFPRKYREKLTFPSSSTNLKPSLRNPYDVALCLNNDIIVSDNGNQTLQLFDKFGAYIKNVTPNITGFDPKGIAITRQNKLIISDCRNNRVVIIDSNGKLEKTIGDIVEPIGIAISKDGSIYVVSYGSHCVKIYSFQGKFRLTFGGNGNGHGKFNHPMFIAINSKDQLIISDNYNNRVQILDSQGFYQFSICQWGENEPLTYPRGVAIDSQNNIYVSSERGIHVYSEDGLYINQVSSKHPGIRHNYFGVTVAKRDPPKVIAVDHHNKFITIYECEEEDAVRIQVIQACNPGNIFPRRHRQIFIEDKENRTHAKSGVCIIL</sequence>
<feature type="domain" description="B box-type" evidence="8">
    <location>
        <begin position="95"/>
        <end position="145"/>
    </location>
</feature>